<protein>
    <submittedName>
        <fullName evidence="2">Uncharacterized protein</fullName>
    </submittedName>
</protein>
<organism evidence="2 3">
    <name type="scientific">Yersinia canariae</name>
    <dbReference type="NCBI Taxonomy" id="2607663"/>
    <lineage>
        <taxon>Bacteria</taxon>
        <taxon>Pseudomonadati</taxon>
        <taxon>Pseudomonadota</taxon>
        <taxon>Gammaproteobacteria</taxon>
        <taxon>Enterobacterales</taxon>
        <taxon>Yersiniaceae</taxon>
        <taxon>Yersinia</taxon>
    </lineage>
</organism>
<feature type="compositionally biased region" description="Low complexity" evidence="1">
    <location>
        <begin position="14"/>
        <end position="25"/>
    </location>
</feature>
<sequence>MLISPTTNHNTTVSSNRSSFSSEPSINTQNSVANSIRGISSGDQQSYPLSSAEKLNNNVFSFSQSSANGQLLGDINKASHATIFLEHLKSQNSNTQGFNKFIKATGQDSSRDLKNTTVKCGAKVTLTLFSLLPDDKKDVKLAKSAQSFYHSMVKFSEQPDLRANKDSTYKVVMDFVSAIFNKMELSNHTEQTGRLDKFCSEYLKQYVYPDIILKLEGKVSDESLQKLRDDPTAVEGYLYTDQKKSNDEMINSLKQQFFGFKRAGDKAVKMNSLISELEHKTQLIADLNPQLKTPSRQASQPEVSARLADSPPPDYDMGPPSAASAGRANSSPGDIINSFIFITGNDTKLDEQLNRLTGTLTSLVNDLKEVKSLPERVAPGGSLQSTPNYITTATLYLSGTDAVVEPQSTPAAQIPIEAADLSGQTFTNFDDSSLLSPKLVQQALRVMQDKKVQSQPLVSQKEDSPVRHLSSQGNAFMGLAGDAAKTPALQKYSEVPQVTLTRGGQTSNLSRLQTYRLNDSYQLTPKNTTSSESEMGVEKNIQEQDTVSVKQPKRPFSLNAQGNQFVGLRGNAAGFAPLQQYSDTSVTLTRGGQVRDLNRKLDYKMSDTHQVSSKSLPADKQPMNPPETN</sequence>
<proteinExistence type="predicted"/>
<dbReference type="AlphaFoldDB" id="A0A857F2Z7"/>
<feature type="region of interest" description="Disordered" evidence="1">
    <location>
        <begin position="291"/>
        <end position="330"/>
    </location>
</feature>
<reference evidence="3" key="1">
    <citation type="submission" date="2019-09" db="EMBL/GenBank/DDBJ databases">
        <title>Yersinia canariae sp. nov., isolated from a human yersiniosis case.</title>
        <authorList>
            <person name="Nguyen S.V."/>
            <person name="Greig D."/>
            <person name="Hurley D."/>
            <person name="Cao Y."/>
            <person name="McCabe E."/>
            <person name="Mitchell M."/>
            <person name="Jenkins C."/>
            <person name="Fanning S."/>
        </authorList>
    </citation>
    <scope>NUCLEOTIDE SEQUENCE [LARGE SCALE GENOMIC DNA]</scope>
    <source>
        <strain evidence="3">NCTC 14382</strain>
    </source>
</reference>
<evidence type="ECO:0000313" key="2">
    <source>
        <dbReference type="EMBL" id="QHB33868.1"/>
    </source>
</evidence>
<evidence type="ECO:0000313" key="3">
    <source>
        <dbReference type="Proteomes" id="UP000464402"/>
    </source>
</evidence>
<dbReference type="Proteomes" id="UP000464402">
    <property type="component" value="Chromosome"/>
</dbReference>
<feature type="region of interest" description="Disordered" evidence="1">
    <location>
        <begin position="524"/>
        <end position="548"/>
    </location>
</feature>
<accession>A0A857F2Z7</accession>
<feature type="region of interest" description="Disordered" evidence="1">
    <location>
        <begin position="1"/>
        <end position="28"/>
    </location>
</feature>
<feature type="compositionally biased region" description="Polar residues" evidence="1">
    <location>
        <begin position="524"/>
        <end position="533"/>
    </location>
</feature>
<gene>
    <name evidence="2" type="ORF">F0T03_18015</name>
</gene>
<dbReference type="KEGG" id="yca:F0T03_18015"/>
<keyword evidence="3" id="KW-1185">Reference proteome</keyword>
<dbReference type="EMBL" id="CP043727">
    <property type="protein sequence ID" value="QHB33868.1"/>
    <property type="molecule type" value="Genomic_DNA"/>
</dbReference>
<dbReference type="RefSeq" id="WP_159679807.1">
    <property type="nucleotide sequence ID" value="NZ_CP043727.1"/>
</dbReference>
<feature type="region of interest" description="Disordered" evidence="1">
    <location>
        <begin position="600"/>
        <end position="629"/>
    </location>
</feature>
<evidence type="ECO:0000256" key="1">
    <source>
        <dbReference type="SAM" id="MobiDB-lite"/>
    </source>
</evidence>
<name>A0A857F2Z7_9GAMM</name>
<feature type="compositionally biased region" description="Polar residues" evidence="1">
    <location>
        <begin position="291"/>
        <end position="302"/>
    </location>
</feature>
<feature type="compositionally biased region" description="Polar residues" evidence="1">
    <location>
        <begin position="1"/>
        <end position="13"/>
    </location>
</feature>